<dbReference type="PANTHER" id="PTHR23505">
    <property type="entry name" value="SPINSTER"/>
    <property type="match status" value="1"/>
</dbReference>
<organism evidence="8 9">
    <name type="scientific">SAR86 cluster bacterium</name>
    <dbReference type="NCBI Taxonomy" id="2030880"/>
    <lineage>
        <taxon>Bacteria</taxon>
        <taxon>Pseudomonadati</taxon>
        <taxon>Pseudomonadota</taxon>
        <taxon>Gammaproteobacteria</taxon>
        <taxon>SAR86 cluster</taxon>
    </lineage>
</organism>
<feature type="transmembrane region" description="Helical" evidence="6">
    <location>
        <begin position="234"/>
        <end position="256"/>
    </location>
</feature>
<gene>
    <name evidence="8" type="ORF">HQ497_14760</name>
</gene>
<keyword evidence="4 6" id="KW-1133">Transmembrane helix</keyword>
<dbReference type="PANTHER" id="PTHR23505:SF79">
    <property type="entry name" value="PROTEIN SPINSTER"/>
    <property type="match status" value="1"/>
</dbReference>
<feature type="transmembrane region" description="Helical" evidence="6">
    <location>
        <begin position="57"/>
        <end position="78"/>
    </location>
</feature>
<evidence type="ECO:0000256" key="5">
    <source>
        <dbReference type="ARBA" id="ARBA00023136"/>
    </source>
</evidence>
<evidence type="ECO:0000256" key="1">
    <source>
        <dbReference type="ARBA" id="ARBA00004141"/>
    </source>
</evidence>
<dbReference type="InterPro" id="IPR044770">
    <property type="entry name" value="MFS_spinster-like"/>
</dbReference>
<feature type="transmembrane region" description="Helical" evidence="6">
    <location>
        <begin position="176"/>
        <end position="198"/>
    </location>
</feature>
<dbReference type="GO" id="GO:0016020">
    <property type="term" value="C:membrane"/>
    <property type="evidence" value="ECO:0007669"/>
    <property type="project" value="UniProtKB-SubCell"/>
</dbReference>
<evidence type="ECO:0000256" key="3">
    <source>
        <dbReference type="ARBA" id="ARBA00022692"/>
    </source>
</evidence>
<feature type="transmembrane region" description="Helical" evidence="6">
    <location>
        <begin position="301"/>
        <end position="321"/>
    </location>
</feature>
<dbReference type="Proteomes" id="UP000754644">
    <property type="component" value="Unassembled WGS sequence"/>
</dbReference>
<evidence type="ECO:0000256" key="6">
    <source>
        <dbReference type="SAM" id="Phobius"/>
    </source>
</evidence>
<dbReference type="SUPFAM" id="SSF103473">
    <property type="entry name" value="MFS general substrate transporter"/>
    <property type="match status" value="1"/>
</dbReference>
<keyword evidence="2" id="KW-0813">Transport</keyword>
<evidence type="ECO:0000313" key="8">
    <source>
        <dbReference type="EMBL" id="NQV66616.1"/>
    </source>
</evidence>
<accession>A0A973ABC6</accession>
<dbReference type="GO" id="GO:0022857">
    <property type="term" value="F:transmembrane transporter activity"/>
    <property type="evidence" value="ECO:0007669"/>
    <property type="project" value="InterPro"/>
</dbReference>
<dbReference type="InterPro" id="IPR036259">
    <property type="entry name" value="MFS_trans_sf"/>
</dbReference>
<evidence type="ECO:0000256" key="2">
    <source>
        <dbReference type="ARBA" id="ARBA00022448"/>
    </source>
</evidence>
<feature type="transmembrane region" description="Helical" evidence="6">
    <location>
        <begin position="149"/>
        <end position="170"/>
    </location>
</feature>
<dbReference type="InterPro" id="IPR005829">
    <property type="entry name" value="Sugar_transporter_CS"/>
</dbReference>
<protein>
    <submittedName>
        <fullName evidence="8">MFS transporter</fullName>
    </submittedName>
</protein>
<reference evidence="8" key="1">
    <citation type="submission" date="2020-05" db="EMBL/GenBank/DDBJ databases">
        <title>Sulfur intermediates as new biogeochemical hubs in an aquatic model microbial ecosystem.</title>
        <authorList>
            <person name="Vigneron A."/>
        </authorList>
    </citation>
    <scope>NUCLEOTIDE SEQUENCE</scope>
    <source>
        <strain evidence="8">Bin.250</strain>
    </source>
</reference>
<keyword evidence="5 6" id="KW-0472">Membrane</keyword>
<feature type="transmembrane region" description="Helical" evidence="6">
    <location>
        <begin position="18"/>
        <end position="36"/>
    </location>
</feature>
<feature type="transmembrane region" description="Helical" evidence="6">
    <location>
        <begin position="360"/>
        <end position="378"/>
    </location>
</feature>
<dbReference type="InterPro" id="IPR020846">
    <property type="entry name" value="MFS_dom"/>
</dbReference>
<keyword evidence="3 6" id="KW-0812">Transmembrane</keyword>
<proteinExistence type="predicted"/>
<evidence type="ECO:0000313" key="9">
    <source>
        <dbReference type="Proteomes" id="UP000754644"/>
    </source>
</evidence>
<dbReference type="CDD" id="cd17328">
    <property type="entry name" value="MFS_spinster_like"/>
    <property type="match status" value="1"/>
</dbReference>
<evidence type="ECO:0000259" key="7">
    <source>
        <dbReference type="PROSITE" id="PS50850"/>
    </source>
</evidence>
<feature type="transmembrane region" description="Helical" evidence="6">
    <location>
        <begin position="327"/>
        <end position="348"/>
    </location>
</feature>
<dbReference type="EMBL" id="JABMOJ010000548">
    <property type="protein sequence ID" value="NQV66616.1"/>
    <property type="molecule type" value="Genomic_DNA"/>
</dbReference>
<dbReference type="PROSITE" id="PS50850">
    <property type="entry name" value="MFS"/>
    <property type="match status" value="1"/>
</dbReference>
<dbReference type="PROSITE" id="PS00216">
    <property type="entry name" value="SUGAR_TRANSPORT_1"/>
    <property type="match status" value="1"/>
</dbReference>
<feature type="transmembrane region" description="Helical" evidence="6">
    <location>
        <begin position="268"/>
        <end position="289"/>
    </location>
</feature>
<dbReference type="AlphaFoldDB" id="A0A973ABC6"/>
<dbReference type="Gene3D" id="1.20.1250.20">
    <property type="entry name" value="MFS general substrate transporter like domains"/>
    <property type="match status" value="1"/>
</dbReference>
<comment type="caution">
    <text evidence="8">The sequence shown here is derived from an EMBL/GenBank/DDBJ whole genome shotgun (WGS) entry which is preliminary data.</text>
</comment>
<feature type="domain" description="Major facilitator superfamily (MFS) profile" evidence="7">
    <location>
        <begin position="23"/>
        <end position="424"/>
    </location>
</feature>
<evidence type="ECO:0000256" key="4">
    <source>
        <dbReference type="ARBA" id="ARBA00022989"/>
    </source>
</evidence>
<dbReference type="InterPro" id="IPR011701">
    <property type="entry name" value="MFS"/>
</dbReference>
<dbReference type="Pfam" id="PF07690">
    <property type="entry name" value="MFS_1"/>
    <property type="match status" value="1"/>
</dbReference>
<comment type="subcellular location">
    <subcellularLocation>
        <location evidence="1">Membrane</location>
        <topology evidence="1">Multi-pass membrane protein</topology>
    </subcellularLocation>
</comment>
<name>A0A973ABC6_9GAMM</name>
<sequence>MTDSTDTTSTQRISTAPWYRWYALGVLVLVFTSSHVDRQIMGILLQPIKNDLGASDTQMGFLIGLTFALFYATLGMPIAMLADRRNRRNIITIAITIWSAMTVACGYAQNFLQLSLMRIGVGIGEAGSSPPSHSMISDMFELKQRGTAMGIYALGVNLGLLIAYLGGGWMSEHWGWRMTFVAVGLPGLLLALLVRFTLKEPIRGQSDEQTTMAKAPPFWDVARYMWRTPATRHVVFGSSLAGFVGYGMVLWLPAFFVRSHGLSQTEVGFTLALMSGVVGGIGTFSAGKLADVLGRRDERWFAWVVAIGKAGLVPFLVWFFLTAEFLPAMFIYLIPAFFGGFYLAPTFAMVQSLVKPEMRSVAAAICLFLLNIIGLGIGPQAVGILSDVFSAEYGQESLRYSLMLFSLVNLWSAFHYFMAAKTLSTDISQARSVT</sequence>
<feature type="transmembrane region" description="Helical" evidence="6">
    <location>
        <begin position="398"/>
        <end position="418"/>
    </location>
</feature>